<proteinExistence type="predicted"/>
<dbReference type="RefSeq" id="WP_001018847.1">
    <property type="nucleotide sequence ID" value="NZ_CAMIAG010000023.1"/>
</dbReference>
<dbReference type="Gene3D" id="1.10.1220.10">
    <property type="entry name" value="Met repressor-like"/>
    <property type="match status" value="1"/>
</dbReference>
<reference evidence="1 2" key="1">
    <citation type="journal article" date="2016" name="Eur. J. Clin. Microbiol. Infect. Dis.">
        <title>Whole genome sequencing as a tool for phylogenetic analysis of clinical strains of Mitis group streptococci.</title>
        <authorList>
            <person name="Rasmussen L.H."/>
            <person name="Dargis R."/>
            <person name="Hojholt K."/>
            <person name="Christensen J.J."/>
            <person name="Skovgaard O."/>
            <person name="Justesen U.S."/>
            <person name="Rosenvinge F.S."/>
            <person name="Moser C."/>
            <person name="Lukjancenko O."/>
            <person name="Rasmussen S."/>
            <person name="Nielsen X.C."/>
        </authorList>
    </citation>
    <scope>NUCLEOTIDE SEQUENCE [LARGE SCALE GENOMIC DNA]</scope>
    <source>
        <strain evidence="1 2">RH_12363_08</strain>
    </source>
</reference>
<dbReference type="Pfam" id="PF04221">
    <property type="entry name" value="RelB"/>
    <property type="match status" value="1"/>
</dbReference>
<name>A0A1X1KP15_STRMT</name>
<dbReference type="NCBIfam" id="TIGR02384">
    <property type="entry name" value="RelB_DinJ"/>
    <property type="match status" value="1"/>
</dbReference>
<dbReference type="EMBL" id="NCVJ01000012">
    <property type="protein sequence ID" value="ORP01177.1"/>
    <property type="molecule type" value="Genomic_DNA"/>
</dbReference>
<dbReference type="GO" id="GO:0006355">
    <property type="term" value="P:regulation of DNA-templated transcription"/>
    <property type="evidence" value="ECO:0007669"/>
    <property type="project" value="InterPro"/>
</dbReference>
<comment type="caution">
    <text evidence="1">The sequence shown here is derived from an EMBL/GenBank/DDBJ whole genome shotgun (WGS) entry which is preliminary data.</text>
</comment>
<gene>
    <name evidence="1" type="ORF">B7696_00210</name>
</gene>
<dbReference type="InterPro" id="IPR007337">
    <property type="entry name" value="RelB/DinJ"/>
</dbReference>
<protein>
    <submittedName>
        <fullName evidence="1">Addiction module antitoxin RelB</fullName>
    </submittedName>
</protein>
<evidence type="ECO:0000313" key="1">
    <source>
        <dbReference type="EMBL" id="ORP01177.1"/>
    </source>
</evidence>
<dbReference type="InterPro" id="IPR013321">
    <property type="entry name" value="Arc_rbn_hlx_hlx"/>
</dbReference>
<sequence length="82" mass="9518">MAITTTKARLNLSIDSELKQEVGEVLNEIGLDYTTAINLYFNKIRRDRKIPFELEARKNLTVDEFLGSNWREGLENVEDGWD</sequence>
<dbReference type="Proteomes" id="UP000193234">
    <property type="component" value="Unassembled WGS sequence"/>
</dbReference>
<accession>A0A1X1KP15</accession>
<dbReference type="AlphaFoldDB" id="A0A1X1KP15"/>
<organism evidence="1 2">
    <name type="scientific">Streptococcus mitis</name>
    <dbReference type="NCBI Taxonomy" id="28037"/>
    <lineage>
        <taxon>Bacteria</taxon>
        <taxon>Bacillati</taxon>
        <taxon>Bacillota</taxon>
        <taxon>Bacilli</taxon>
        <taxon>Lactobacillales</taxon>
        <taxon>Streptococcaceae</taxon>
        <taxon>Streptococcus</taxon>
        <taxon>Streptococcus mitis group</taxon>
    </lineage>
</organism>
<evidence type="ECO:0000313" key="2">
    <source>
        <dbReference type="Proteomes" id="UP000193234"/>
    </source>
</evidence>